<accession>A0A8J7TJY2</accession>
<sequence>MRLIIILVTGCILIGATYAWSSNVDKNDKTDQTDKNNKAQVSRPLAPLAKRSETRQKQTLISEITADQSNKPIGAEKAENFREPITPLEQARRTAKEALDKKDPFEVSLEAKPFPRSQKIAEDPNQGKKKVKQLELVPPPPTGAGLGNFGDMPGPHNGFMPPAMGGGLASGLAISDLPYPPEKPSTLRFLKLTGIIGDKAVFHIKDQLTRRANHWPSDLTLATGQSFSGVKLVSVSAKDEKVTLEEHGEMSDMYLPGLR</sequence>
<gene>
    <name evidence="2" type="ORF">J0M35_02475</name>
</gene>
<evidence type="ECO:0000256" key="1">
    <source>
        <dbReference type="SAM" id="MobiDB-lite"/>
    </source>
</evidence>
<proteinExistence type="predicted"/>
<dbReference type="EMBL" id="JAFLCK010000002">
    <property type="protein sequence ID" value="MBN8659200.1"/>
    <property type="molecule type" value="Genomic_DNA"/>
</dbReference>
<dbReference type="Proteomes" id="UP000664277">
    <property type="component" value="Unassembled WGS sequence"/>
</dbReference>
<evidence type="ECO:0000313" key="3">
    <source>
        <dbReference type="Proteomes" id="UP000664277"/>
    </source>
</evidence>
<organism evidence="2 3">
    <name type="scientific">Candidatus Obscuribacter phosphatis</name>
    <dbReference type="NCBI Taxonomy" id="1906157"/>
    <lineage>
        <taxon>Bacteria</taxon>
        <taxon>Bacillati</taxon>
        <taxon>Candidatus Melainabacteria</taxon>
        <taxon>Candidatus Obscuribacterales</taxon>
        <taxon>Candidatus Obscuribacteraceae</taxon>
        <taxon>Candidatus Obscuribacter</taxon>
    </lineage>
</organism>
<reference evidence="2" key="1">
    <citation type="submission" date="2021-02" db="EMBL/GenBank/DDBJ databases">
        <title>Genome-Resolved Metagenomics of a Microbial Community Performing Photosynthetic Biological Nutrient Removal.</title>
        <authorList>
            <person name="Mcdaniel E.A."/>
        </authorList>
    </citation>
    <scope>NUCLEOTIDE SEQUENCE</scope>
    <source>
        <strain evidence="2">UWPOB_OBS1</strain>
    </source>
</reference>
<feature type="compositionally biased region" description="Basic and acidic residues" evidence="1">
    <location>
        <begin position="25"/>
        <end position="37"/>
    </location>
</feature>
<dbReference type="AlphaFoldDB" id="A0A8J7TJY2"/>
<feature type="region of interest" description="Disordered" evidence="1">
    <location>
        <begin position="24"/>
        <end position="57"/>
    </location>
</feature>
<evidence type="ECO:0008006" key="4">
    <source>
        <dbReference type="Google" id="ProtNLM"/>
    </source>
</evidence>
<evidence type="ECO:0000313" key="2">
    <source>
        <dbReference type="EMBL" id="MBN8659200.1"/>
    </source>
</evidence>
<protein>
    <recommendedName>
        <fullName evidence="4">Type IV pilus biogenesis protein PilP</fullName>
    </recommendedName>
</protein>
<name>A0A8J7TJY2_9BACT</name>
<comment type="caution">
    <text evidence="2">The sequence shown here is derived from an EMBL/GenBank/DDBJ whole genome shotgun (WGS) entry which is preliminary data.</text>
</comment>